<dbReference type="EMBL" id="JAKJXH010000012">
    <property type="protein sequence ID" value="MCF7543187.1"/>
    <property type="molecule type" value="Genomic_DNA"/>
</dbReference>
<dbReference type="RefSeq" id="WP_237252591.1">
    <property type="nucleotide sequence ID" value="NZ_JAKJXH010000012.1"/>
</dbReference>
<feature type="domain" description="Histidine kinase" evidence="12">
    <location>
        <begin position="236"/>
        <end position="450"/>
    </location>
</feature>
<dbReference type="Gene3D" id="3.30.565.10">
    <property type="entry name" value="Histidine kinase-like ATPase, C-terminal domain"/>
    <property type="match status" value="1"/>
</dbReference>
<evidence type="ECO:0000259" key="12">
    <source>
        <dbReference type="PROSITE" id="PS50109"/>
    </source>
</evidence>
<dbReference type="SUPFAM" id="SSF47384">
    <property type="entry name" value="Homodimeric domain of signal transducing histidine kinase"/>
    <property type="match status" value="1"/>
</dbReference>
<dbReference type="Gene3D" id="1.10.287.130">
    <property type="match status" value="1"/>
</dbReference>
<dbReference type="InterPro" id="IPR004358">
    <property type="entry name" value="Sig_transdc_His_kin-like_C"/>
</dbReference>
<dbReference type="CDD" id="cd00075">
    <property type="entry name" value="HATPase"/>
    <property type="match status" value="1"/>
</dbReference>
<dbReference type="InterPro" id="IPR050428">
    <property type="entry name" value="TCS_sensor_his_kinase"/>
</dbReference>
<dbReference type="InterPro" id="IPR036097">
    <property type="entry name" value="HisK_dim/P_sf"/>
</dbReference>
<dbReference type="GO" id="GO:0005524">
    <property type="term" value="F:ATP binding"/>
    <property type="evidence" value="ECO:0007669"/>
    <property type="project" value="UniProtKB-KW"/>
</dbReference>
<evidence type="ECO:0000313" key="14">
    <source>
        <dbReference type="Proteomes" id="UP001162905"/>
    </source>
</evidence>
<dbReference type="PANTHER" id="PTHR45436">
    <property type="entry name" value="SENSOR HISTIDINE KINASE YKOH"/>
    <property type="match status" value="1"/>
</dbReference>
<feature type="transmembrane region" description="Helical" evidence="11">
    <location>
        <begin position="157"/>
        <end position="175"/>
    </location>
</feature>
<comment type="subcellular location">
    <subcellularLocation>
        <location evidence="2">Membrane</location>
        <topology evidence="2">Multi-pass membrane protein</topology>
    </subcellularLocation>
</comment>
<sequence length="459" mass="51060">MDGFKTRLRESVQLRLSAFLSLVILIVAIAASVFAFVSAFDEAHEMQDATLRQVADLFDRQHMTLRYPDPVASEKDDEESRVVIQYLADGANAAHSGDASTPLPLPTTLSDGLWTLEVGGEPFRVLVKTTNDGQRIAVAQEIGARNKDARESAWRSLLPFLILFPVLLLVMSDLVRKLFRPIALLSREIDQRESQALHPIDERHVPIEVRPFVVAINRLLERVRMAMETQSRFVADAAHELRSPLTALSLQAERLAQTEMPAPAHERLKPLRRGIERGRKLIDQLLSLATAQSLTRSPTQMVSVRGVYRHVLEDLVSLAEARHLDIGIEGEQGVLVWMHEVDLLTLVKNLVDNAIRYTPPGGRVDLSVDIAGDRAKLQVSDSGPGIAVEERERVFDPFYRTLGTDQVGSGLGLSIVRTIVERAGATVHLNYTDELNCRGLCVTVWLPARVQYADADRSD</sequence>
<keyword evidence="5" id="KW-0808">Transferase</keyword>
<dbReference type="InterPro" id="IPR036890">
    <property type="entry name" value="HATPase_C_sf"/>
</dbReference>
<dbReference type="PROSITE" id="PS50109">
    <property type="entry name" value="HIS_KIN"/>
    <property type="match status" value="1"/>
</dbReference>
<evidence type="ECO:0000256" key="5">
    <source>
        <dbReference type="ARBA" id="ARBA00022679"/>
    </source>
</evidence>
<protein>
    <recommendedName>
        <fullName evidence="3">histidine kinase</fullName>
        <ecNumber evidence="3">2.7.13.3</ecNumber>
    </recommendedName>
</protein>
<comment type="catalytic activity">
    <reaction evidence="1">
        <text>ATP + protein L-histidine = ADP + protein N-phospho-L-histidine.</text>
        <dbReference type="EC" id="2.7.13.3"/>
    </reaction>
</comment>
<dbReference type="PANTHER" id="PTHR45436:SF15">
    <property type="entry name" value="SENSOR HISTIDINE KINASE CUSS"/>
    <property type="match status" value="1"/>
</dbReference>
<dbReference type="EC" id="2.7.13.3" evidence="3"/>
<dbReference type="SMART" id="SM00388">
    <property type="entry name" value="HisKA"/>
    <property type="match status" value="1"/>
</dbReference>
<keyword evidence="8 11" id="KW-1133">Transmembrane helix</keyword>
<keyword evidence="6 11" id="KW-0812">Transmembrane</keyword>
<evidence type="ECO:0000256" key="10">
    <source>
        <dbReference type="ARBA" id="ARBA00023136"/>
    </source>
</evidence>
<evidence type="ECO:0000256" key="6">
    <source>
        <dbReference type="ARBA" id="ARBA00022692"/>
    </source>
</evidence>
<keyword evidence="4" id="KW-0597">Phosphoprotein</keyword>
<evidence type="ECO:0000256" key="4">
    <source>
        <dbReference type="ARBA" id="ARBA00022553"/>
    </source>
</evidence>
<reference evidence="13" key="1">
    <citation type="submission" date="2022-01" db="EMBL/GenBank/DDBJ databases">
        <title>Pseudomonas sp. nov. isolated from Antarctic regolith.</title>
        <authorList>
            <person name="Novakova D."/>
            <person name="Sedlar K."/>
        </authorList>
    </citation>
    <scope>NUCLEOTIDE SEQUENCE</scope>
    <source>
        <strain evidence="13">P2647</strain>
    </source>
</reference>
<evidence type="ECO:0000256" key="8">
    <source>
        <dbReference type="ARBA" id="ARBA00022989"/>
    </source>
</evidence>
<dbReference type="Pfam" id="PF00512">
    <property type="entry name" value="HisKA"/>
    <property type="match status" value="1"/>
</dbReference>
<dbReference type="SMART" id="SM00387">
    <property type="entry name" value="HATPase_c"/>
    <property type="match status" value="1"/>
</dbReference>
<keyword evidence="7" id="KW-0418">Kinase</keyword>
<keyword evidence="13" id="KW-0547">Nucleotide-binding</keyword>
<comment type="caution">
    <text evidence="13">The sequence shown here is derived from an EMBL/GenBank/DDBJ whole genome shotgun (WGS) entry which is preliminary data.</text>
</comment>
<feature type="transmembrane region" description="Helical" evidence="11">
    <location>
        <begin position="12"/>
        <end position="37"/>
    </location>
</feature>
<proteinExistence type="predicted"/>
<gene>
    <name evidence="13" type="ORF">L4G47_13250</name>
</gene>
<keyword evidence="13" id="KW-0067">ATP-binding</keyword>
<dbReference type="CDD" id="cd00082">
    <property type="entry name" value="HisKA"/>
    <property type="match status" value="1"/>
</dbReference>
<accession>A0ABS9I5X3</accession>
<evidence type="ECO:0000256" key="9">
    <source>
        <dbReference type="ARBA" id="ARBA00023012"/>
    </source>
</evidence>
<evidence type="ECO:0000256" key="2">
    <source>
        <dbReference type="ARBA" id="ARBA00004141"/>
    </source>
</evidence>
<dbReference type="Proteomes" id="UP001162905">
    <property type="component" value="Unassembled WGS sequence"/>
</dbReference>
<evidence type="ECO:0000256" key="11">
    <source>
        <dbReference type="SAM" id="Phobius"/>
    </source>
</evidence>
<evidence type="ECO:0000313" key="13">
    <source>
        <dbReference type="EMBL" id="MCF7543187.1"/>
    </source>
</evidence>
<organism evidence="13 14">
    <name type="scientific">Pseudomonas petrae</name>
    <dbReference type="NCBI Taxonomy" id="2912190"/>
    <lineage>
        <taxon>Bacteria</taxon>
        <taxon>Pseudomonadati</taxon>
        <taxon>Pseudomonadota</taxon>
        <taxon>Gammaproteobacteria</taxon>
        <taxon>Pseudomonadales</taxon>
        <taxon>Pseudomonadaceae</taxon>
        <taxon>Pseudomonas</taxon>
    </lineage>
</organism>
<dbReference type="PRINTS" id="PR00344">
    <property type="entry name" value="BCTRLSENSOR"/>
</dbReference>
<dbReference type="InterPro" id="IPR003661">
    <property type="entry name" value="HisK_dim/P_dom"/>
</dbReference>
<dbReference type="Pfam" id="PF02518">
    <property type="entry name" value="HATPase_c"/>
    <property type="match status" value="1"/>
</dbReference>
<keyword evidence="10 11" id="KW-0472">Membrane</keyword>
<dbReference type="SUPFAM" id="SSF55874">
    <property type="entry name" value="ATPase domain of HSP90 chaperone/DNA topoisomerase II/histidine kinase"/>
    <property type="match status" value="1"/>
</dbReference>
<keyword evidence="9" id="KW-0902">Two-component regulatory system</keyword>
<dbReference type="InterPro" id="IPR003594">
    <property type="entry name" value="HATPase_dom"/>
</dbReference>
<dbReference type="InterPro" id="IPR005467">
    <property type="entry name" value="His_kinase_dom"/>
</dbReference>
<keyword evidence="14" id="KW-1185">Reference proteome</keyword>
<evidence type="ECO:0000256" key="7">
    <source>
        <dbReference type="ARBA" id="ARBA00022777"/>
    </source>
</evidence>
<evidence type="ECO:0000256" key="3">
    <source>
        <dbReference type="ARBA" id="ARBA00012438"/>
    </source>
</evidence>
<evidence type="ECO:0000256" key="1">
    <source>
        <dbReference type="ARBA" id="ARBA00000085"/>
    </source>
</evidence>
<name>A0ABS9I5X3_9PSED</name>